<comment type="caution">
    <text evidence="1">The sequence shown here is derived from an EMBL/GenBank/DDBJ whole genome shotgun (WGS) entry which is preliminary data.</text>
</comment>
<reference evidence="2" key="1">
    <citation type="journal article" date="2019" name="Int. J. Syst. Evol. Microbiol.">
        <title>The Global Catalogue of Microorganisms (GCM) 10K type strain sequencing project: providing services to taxonomists for standard genome sequencing and annotation.</title>
        <authorList>
            <consortium name="The Broad Institute Genomics Platform"/>
            <consortium name="The Broad Institute Genome Sequencing Center for Infectious Disease"/>
            <person name="Wu L."/>
            <person name="Ma J."/>
        </authorList>
    </citation>
    <scope>NUCLEOTIDE SEQUENCE [LARGE SCALE GENOMIC DNA]</scope>
    <source>
        <strain evidence="2">NBRC 106593</strain>
    </source>
</reference>
<dbReference type="RefSeq" id="WP_377823889.1">
    <property type="nucleotide sequence ID" value="NZ_JBHSWJ010000002.1"/>
</dbReference>
<proteinExistence type="predicted"/>
<keyword evidence="2" id="KW-1185">Reference proteome</keyword>
<protein>
    <submittedName>
        <fullName evidence="1">Uncharacterized protein</fullName>
    </submittedName>
</protein>
<evidence type="ECO:0000313" key="2">
    <source>
        <dbReference type="Proteomes" id="UP001596356"/>
    </source>
</evidence>
<organism evidence="1 2">
    <name type="scientific">Branchiibius cervicis</name>
    <dbReference type="NCBI Taxonomy" id="908252"/>
    <lineage>
        <taxon>Bacteria</taxon>
        <taxon>Bacillati</taxon>
        <taxon>Actinomycetota</taxon>
        <taxon>Actinomycetes</taxon>
        <taxon>Micrococcales</taxon>
        <taxon>Dermacoccaceae</taxon>
        <taxon>Branchiibius</taxon>
    </lineage>
</organism>
<accession>A0ABW2AVA0</accession>
<dbReference type="Proteomes" id="UP001596356">
    <property type="component" value="Unassembled WGS sequence"/>
</dbReference>
<sequence length="292" mass="30912">MKFSTWLVLDSLLAAETDDVALSDREFSEADQADAHRALTERGWIVKDSRLSGGWTFGLTPEGRSAGAQKVKVGLRRRQVQQALLDAVTSGTVNGAQLTETTSTAIEGPGGPFTEEELGRATKTLHDAGLINGFPHSGPGLLRPEVTDLGLACIESGYAPADFIELRSNGNAVSPGNTYNNQFTGNVAAVQQGDHNTANVSIGAGEDHLAQVLALLQTIREHAADRAADDPHETEIIVAQADVVEADARSGLWDRVKQTLPVLARLTAYGLGKEVGKEITEATDAVLGLINP</sequence>
<evidence type="ECO:0000313" key="1">
    <source>
        <dbReference type="EMBL" id="MFC6715061.1"/>
    </source>
</evidence>
<dbReference type="EMBL" id="JBHSWJ010000002">
    <property type="protein sequence ID" value="MFC6715061.1"/>
    <property type="molecule type" value="Genomic_DNA"/>
</dbReference>
<gene>
    <name evidence="1" type="ORF">ACFQBT_15110</name>
</gene>
<name>A0ABW2AVA0_9MICO</name>